<gene>
    <name evidence="1" type="ORF">COA08_27790</name>
</gene>
<sequence>MLFLHQNRFVDQNPKRQLQQMKEIGMGIIYEEKVSGATQDKAELEMNIYNIINSFYYLYFCYFLLQNPYI</sequence>
<evidence type="ECO:0000313" key="1">
    <source>
        <dbReference type="EMBL" id="PGQ05130.1"/>
    </source>
</evidence>
<comment type="caution">
    <text evidence="1">The sequence shown here is derived from an EMBL/GenBank/DDBJ whole genome shotgun (WGS) entry which is preliminary data.</text>
</comment>
<proteinExistence type="predicted"/>
<organism evidence="1 2">
    <name type="scientific">Bacillus cereus</name>
    <dbReference type="NCBI Taxonomy" id="1396"/>
    <lineage>
        <taxon>Bacteria</taxon>
        <taxon>Bacillati</taxon>
        <taxon>Bacillota</taxon>
        <taxon>Bacilli</taxon>
        <taxon>Bacillales</taxon>
        <taxon>Bacillaceae</taxon>
        <taxon>Bacillus</taxon>
        <taxon>Bacillus cereus group</taxon>
    </lineage>
</organism>
<name>A0A2C0EH37_BACCE</name>
<reference evidence="1 2" key="1">
    <citation type="submission" date="2017-09" db="EMBL/GenBank/DDBJ databases">
        <title>Large-scale bioinformatics analysis of Bacillus genomes uncovers conserved roles of natural products in bacterial physiology.</title>
        <authorList>
            <consortium name="Agbiome Team Llc"/>
            <person name="Bleich R.M."/>
            <person name="Grubbs K.J."/>
            <person name="Santa Maria K.C."/>
            <person name="Allen S.E."/>
            <person name="Farag S."/>
            <person name="Shank E.A."/>
            <person name="Bowers A."/>
        </authorList>
    </citation>
    <scope>NUCLEOTIDE SEQUENCE [LARGE SCALE GENOMIC DNA]</scope>
    <source>
        <strain evidence="1 2">AFS046104</strain>
    </source>
</reference>
<accession>A0A2C0EH37</accession>
<dbReference type="Proteomes" id="UP000221438">
    <property type="component" value="Unassembled WGS sequence"/>
</dbReference>
<protein>
    <submittedName>
        <fullName evidence="1">Uncharacterized protein</fullName>
    </submittedName>
</protein>
<dbReference type="AlphaFoldDB" id="A0A2C0EH37"/>
<dbReference type="EMBL" id="NUJQ01000053">
    <property type="protein sequence ID" value="PGQ05130.1"/>
    <property type="molecule type" value="Genomic_DNA"/>
</dbReference>
<evidence type="ECO:0000313" key="2">
    <source>
        <dbReference type="Proteomes" id="UP000221438"/>
    </source>
</evidence>